<dbReference type="HOGENOM" id="CLU_2043765_0_0_1"/>
<evidence type="ECO:0000313" key="3">
    <source>
        <dbReference type="Proteomes" id="UP000054097"/>
    </source>
</evidence>
<dbReference type="Proteomes" id="UP000054097">
    <property type="component" value="Unassembled WGS sequence"/>
</dbReference>
<reference evidence="3" key="2">
    <citation type="submission" date="2015-01" db="EMBL/GenBank/DDBJ databases">
        <title>Evolutionary Origins and Diversification of the Mycorrhizal Mutualists.</title>
        <authorList>
            <consortium name="DOE Joint Genome Institute"/>
            <consortium name="Mycorrhizal Genomics Consortium"/>
            <person name="Kohler A."/>
            <person name="Kuo A."/>
            <person name="Nagy L.G."/>
            <person name="Floudas D."/>
            <person name="Copeland A."/>
            <person name="Barry K.W."/>
            <person name="Cichocki N."/>
            <person name="Veneault-Fourrey C."/>
            <person name="LaButti K."/>
            <person name="Lindquist E.A."/>
            <person name="Lipzen A."/>
            <person name="Lundell T."/>
            <person name="Morin E."/>
            <person name="Murat C."/>
            <person name="Riley R."/>
            <person name="Ohm R."/>
            <person name="Sun H."/>
            <person name="Tunlid A."/>
            <person name="Henrissat B."/>
            <person name="Grigoriev I.V."/>
            <person name="Hibbett D.S."/>
            <person name="Martin F."/>
        </authorList>
    </citation>
    <scope>NUCLEOTIDE SEQUENCE [LARGE SCALE GENOMIC DNA]</scope>
    <source>
        <strain evidence="3">MAFF 305830</strain>
    </source>
</reference>
<dbReference type="OrthoDB" id="2122982at2759"/>
<organism evidence="2 3">
    <name type="scientific">Serendipita vermifera MAFF 305830</name>
    <dbReference type="NCBI Taxonomy" id="933852"/>
    <lineage>
        <taxon>Eukaryota</taxon>
        <taxon>Fungi</taxon>
        <taxon>Dikarya</taxon>
        <taxon>Basidiomycota</taxon>
        <taxon>Agaricomycotina</taxon>
        <taxon>Agaricomycetes</taxon>
        <taxon>Sebacinales</taxon>
        <taxon>Serendipitaceae</taxon>
        <taxon>Serendipita</taxon>
    </lineage>
</organism>
<name>A0A0C2WPV3_SERVB</name>
<dbReference type="AlphaFoldDB" id="A0A0C2WPV3"/>
<feature type="non-terminal residue" evidence="2">
    <location>
        <position position="122"/>
    </location>
</feature>
<dbReference type="EMBL" id="KN824587">
    <property type="protein sequence ID" value="KIM19652.1"/>
    <property type="molecule type" value="Genomic_DNA"/>
</dbReference>
<proteinExistence type="predicted"/>
<protein>
    <submittedName>
        <fullName evidence="2">Uncharacterized protein</fullName>
    </submittedName>
</protein>
<evidence type="ECO:0000313" key="2">
    <source>
        <dbReference type="EMBL" id="KIM19652.1"/>
    </source>
</evidence>
<evidence type="ECO:0000256" key="1">
    <source>
        <dbReference type="SAM" id="MobiDB-lite"/>
    </source>
</evidence>
<sequence>MAPKRKANDELPFDPSDIPTTTQFNAAPRRSRRQKKDNKAQSQHTNVDENGPDEASNKELKDEGVDYEPAKAKKRKGKQKAEPAMEKRLAIFKKKCPQIIQERVERVKQQRFYMIGRERLNG</sequence>
<feature type="compositionally biased region" description="Basic and acidic residues" evidence="1">
    <location>
        <begin position="55"/>
        <end position="71"/>
    </location>
</feature>
<feature type="region of interest" description="Disordered" evidence="1">
    <location>
        <begin position="1"/>
        <end position="84"/>
    </location>
</feature>
<keyword evidence="3" id="KW-1185">Reference proteome</keyword>
<accession>A0A0C2WPV3</accession>
<gene>
    <name evidence="2" type="ORF">M408DRAFT_196153</name>
</gene>
<reference evidence="2 3" key="1">
    <citation type="submission" date="2014-04" db="EMBL/GenBank/DDBJ databases">
        <authorList>
            <consortium name="DOE Joint Genome Institute"/>
            <person name="Kuo A."/>
            <person name="Zuccaro A."/>
            <person name="Kohler A."/>
            <person name="Nagy L.G."/>
            <person name="Floudas D."/>
            <person name="Copeland A."/>
            <person name="Barry K.W."/>
            <person name="Cichocki N."/>
            <person name="Veneault-Fourrey C."/>
            <person name="LaButti K."/>
            <person name="Lindquist E.A."/>
            <person name="Lipzen A."/>
            <person name="Lundell T."/>
            <person name="Morin E."/>
            <person name="Murat C."/>
            <person name="Sun H."/>
            <person name="Tunlid A."/>
            <person name="Henrissat B."/>
            <person name="Grigoriev I.V."/>
            <person name="Hibbett D.S."/>
            <person name="Martin F."/>
            <person name="Nordberg H.P."/>
            <person name="Cantor M.N."/>
            <person name="Hua S.X."/>
        </authorList>
    </citation>
    <scope>NUCLEOTIDE SEQUENCE [LARGE SCALE GENOMIC DNA]</scope>
    <source>
        <strain evidence="2 3">MAFF 305830</strain>
    </source>
</reference>